<evidence type="ECO:0000256" key="2">
    <source>
        <dbReference type="ARBA" id="ARBA00023002"/>
    </source>
</evidence>
<name>A0A366F5K1_9HYPH</name>
<evidence type="ECO:0000256" key="1">
    <source>
        <dbReference type="ARBA" id="ARBA00006484"/>
    </source>
</evidence>
<dbReference type="EMBL" id="QNRK01000020">
    <property type="protein sequence ID" value="RBP09904.1"/>
    <property type="molecule type" value="Genomic_DNA"/>
</dbReference>
<gene>
    <name evidence="4" type="ORF">DFR50_120104</name>
</gene>
<dbReference type="InterPro" id="IPR020904">
    <property type="entry name" value="Sc_DH/Rdtase_CS"/>
</dbReference>
<keyword evidence="5" id="KW-1185">Reference proteome</keyword>
<dbReference type="Pfam" id="PF00106">
    <property type="entry name" value="adh_short"/>
    <property type="match status" value="1"/>
</dbReference>
<dbReference type="SUPFAM" id="SSF51735">
    <property type="entry name" value="NAD(P)-binding Rossmann-fold domains"/>
    <property type="match status" value="1"/>
</dbReference>
<protein>
    <submittedName>
        <fullName evidence="4">Short-subunit dehydrogenase</fullName>
    </submittedName>
</protein>
<keyword evidence="2" id="KW-0560">Oxidoreductase</keyword>
<sequence>MRRVAVITGAGAGVGRATAEEFARQGFDVALLSRDLARLDRAADELRRHGVRALPIPTDVAEAAAVETAADRTEAELGPIDVWVNVAMATVFAPVAMLTAEEVERGTRVTYLGQVHGMMSALKRMRARNRGTIVNVGSALAYRSVPLQSIYCGAKAAIRGFTDSLRSEIIHDKLNVQLTMVDLPAVNTPQFDWALNKMGRKAKPVAPIFEPEVPARAIFFAATHKRRDIWVGWPTVKAILANRIAPGLIDRYLATAGYSGQLADEPTAPNAPANLFEPVPGDYSAHGRFDAQSRERSWEMFTDRHKTAVVTAVVVLAVALAMRQVAKRFEIKAPRPAMPG</sequence>
<dbReference type="GO" id="GO:0016020">
    <property type="term" value="C:membrane"/>
    <property type="evidence" value="ECO:0007669"/>
    <property type="project" value="TreeGrafter"/>
</dbReference>
<evidence type="ECO:0000256" key="3">
    <source>
        <dbReference type="RuleBase" id="RU000363"/>
    </source>
</evidence>
<dbReference type="Gene3D" id="3.40.50.720">
    <property type="entry name" value="NAD(P)-binding Rossmann-like Domain"/>
    <property type="match status" value="1"/>
</dbReference>
<evidence type="ECO:0000313" key="5">
    <source>
        <dbReference type="Proteomes" id="UP000253529"/>
    </source>
</evidence>
<proteinExistence type="inferred from homology"/>
<dbReference type="PRINTS" id="PR00081">
    <property type="entry name" value="GDHRDH"/>
</dbReference>
<accession>A0A366F5K1</accession>
<dbReference type="InterPro" id="IPR036291">
    <property type="entry name" value="NAD(P)-bd_dom_sf"/>
</dbReference>
<organism evidence="4 5">
    <name type="scientific">Roseiarcus fermentans</name>
    <dbReference type="NCBI Taxonomy" id="1473586"/>
    <lineage>
        <taxon>Bacteria</taxon>
        <taxon>Pseudomonadati</taxon>
        <taxon>Pseudomonadota</taxon>
        <taxon>Alphaproteobacteria</taxon>
        <taxon>Hyphomicrobiales</taxon>
        <taxon>Roseiarcaceae</taxon>
        <taxon>Roseiarcus</taxon>
    </lineage>
</organism>
<dbReference type="RefSeq" id="WP_113890646.1">
    <property type="nucleotide sequence ID" value="NZ_QNRK01000020.1"/>
</dbReference>
<dbReference type="PRINTS" id="PR00080">
    <property type="entry name" value="SDRFAMILY"/>
</dbReference>
<dbReference type="PANTHER" id="PTHR44196">
    <property type="entry name" value="DEHYDROGENASE/REDUCTASE SDR FAMILY MEMBER 7B"/>
    <property type="match status" value="1"/>
</dbReference>
<dbReference type="InterPro" id="IPR002347">
    <property type="entry name" value="SDR_fam"/>
</dbReference>
<dbReference type="PROSITE" id="PS00061">
    <property type="entry name" value="ADH_SHORT"/>
    <property type="match status" value="1"/>
</dbReference>
<dbReference type="AlphaFoldDB" id="A0A366F5K1"/>
<comment type="similarity">
    <text evidence="1 3">Belongs to the short-chain dehydrogenases/reductases (SDR) family.</text>
</comment>
<reference evidence="4 5" key="1">
    <citation type="submission" date="2018-06" db="EMBL/GenBank/DDBJ databases">
        <title>Genomic Encyclopedia of Type Strains, Phase IV (KMG-IV): sequencing the most valuable type-strain genomes for metagenomic binning, comparative biology and taxonomic classification.</title>
        <authorList>
            <person name="Goeker M."/>
        </authorList>
    </citation>
    <scope>NUCLEOTIDE SEQUENCE [LARGE SCALE GENOMIC DNA]</scope>
    <source>
        <strain evidence="4 5">DSM 24875</strain>
    </source>
</reference>
<dbReference type="GO" id="GO:0016491">
    <property type="term" value="F:oxidoreductase activity"/>
    <property type="evidence" value="ECO:0007669"/>
    <property type="project" value="UniProtKB-KW"/>
</dbReference>
<comment type="caution">
    <text evidence="4">The sequence shown here is derived from an EMBL/GenBank/DDBJ whole genome shotgun (WGS) entry which is preliminary data.</text>
</comment>
<dbReference type="NCBIfam" id="NF005495">
    <property type="entry name" value="PRK07109.1"/>
    <property type="match status" value="1"/>
</dbReference>
<evidence type="ECO:0000313" key="4">
    <source>
        <dbReference type="EMBL" id="RBP09904.1"/>
    </source>
</evidence>
<dbReference type="PANTHER" id="PTHR44196:SF1">
    <property type="entry name" value="DEHYDROGENASE_REDUCTASE SDR FAMILY MEMBER 7B"/>
    <property type="match status" value="1"/>
</dbReference>
<dbReference type="OrthoDB" id="335726at2"/>
<dbReference type="Proteomes" id="UP000253529">
    <property type="component" value="Unassembled WGS sequence"/>
</dbReference>